<evidence type="ECO:0000313" key="5">
    <source>
        <dbReference type="Proteomes" id="UP001069145"/>
    </source>
</evidence>
<feature type="transmembrane region" description="Helical" evidence="1">
    <location>
        <begin position="181"/>
        <end position="199"/>
    </location>
</feature>
<reference evidence="3 4" key="1">
    <citation type="submission" date="2020-12" db="EMBL/GenBank/DDBJ databases">
        <title>FDA dAtabase for Regulatory Grade micrObial Sequences (FDA-ARGOS): Supporting development and validation of Infectious Disease Dx tests.</title>
        <authorList>
            <person name="Sproer C."/>
            <person name="Gronow S."/>
            <person name="Severitt S."/>
            <person name="Schroder I."/>
            <person name="Tallon L."/>
            <person name="Sadzewicz L."/>
            <person name="Zhao X."/>
            <person name="Boylan J."/>
            <person name="Ott S."/>
            <person name="Bowen H."/>
            <person name="Vavikolanu K."/>
            <person name="Mehta A."/>
            <person name="Aluvathingal J."/>
            <person name="Nadendla S."/>
            <person name="Lowell S."/>
            <person name="Myers T."/>
            <person name="Yan Y."/>
            <person name="Sichtig H."/>
        </authorList>
    </citation>
    <scope>NUCLEOTIDE SEQUENCE [LARGE SCALE GENOMIC DNA]</scope>
    <source>
        <strain evidence="3 4">FDAARGOS_911</strain>
    </source>
</reference>
<feature type="transmembrane region" description="Helical" evidence="1">
    <location>
        <begin position="47"/>
        <end position="68"/>
    </location>
</feature>
<keyword evidence="5" id="KW-1185">Reference proteome</keyword>
<dbReference type="KEGG" id="aun:AWM73_02480"/>
<evidence type="ECO:0000313" key="4">
    <source>
        <dbReference type="Proteomes" id="UP000594771"/>
    </source>
</evidence>
<feature type="transmembrane region" description="Helical" evidence="1">
    <location>
        <begin position="80"/>
        <end position="113"/>
    </location>
</feature>
<gene>
    <name evidence="3" type="ORF">I6G68_07570</name>
    <name evidence="2" type="ORF">ODY43_03960</name>
</gene>
<dbReference type="AlphaFoldDB" id="A0A0X8FDV7"/>
<keyword evidence="1" id="KW-0812">Transmembrane</keyword>
<sequence>MNRVKSLLKSFQQSFSWSNFCFQFSLLLLAFLPGLKAIGSTEIINFYGLGLAFIFQWLTQELFLLFSFGEKHSLIGQAKALLFIECLCFIIIFLLAFSFGWLALVLSILIWLLTHSHMISQQWSPYLPIIVYSGQLLLMNNLLEYLNFSTFLTAFSLSYWLVYLGFLACLTQLITKVKKSLVLWGALLLIAAIPAAIFFRQDQVSLVVGLILLSIVCSISKHYQEKNNHHEN</sequence>
<evidence type="ECO:0000313" key="2">
    <source>
        <dbReference type="EMBL" id="MCY3053138.1"/>
    </source>
</evidence>
<accession>A0A0X8FDV7</accession>
<dbReference type="RefSeq" id="WP_060777940.1">
    <property type="nucleotide sequence ID" value="NZ_CAJHLF010000003.1"/>
</dbReference>
<keyword evidence="1" id="KW-0472">Membrane</keyword>
<dbReference type="EMBL" id="JAOTML010000003">
    <property type="protein sequence ID" value="MCY3053138.1"/>
    <property type="molecule type" value="Genomic_DNA"/>
</dbReference>
<dbReference type="GeneID" id="35768341"/>
<evidence type="ECO:0000313" key="3">
    <source>
        <dbReference type="EMBL" id="QPS01216.1"/>
    </source>
</evidence>
<proteinExistence type="predicted"/>
<organism evidence="3 4">
    <name type="scientific">Aerococcus urinae</name>
    <dbReference type="NCBI Taxonomy" id="1376"/>
    <lineage>
        <taxon>Bacteria</taxon>
        <taxon>Bacillati</taxon>
        <taxon>Bacillota</taxon>
        <taxon>Bacilli</taxon>
        <taxon>Lactobacillales</taxon>
        <taxon>Aerococcaceae</taxon>
        <taxon>Aerococcus</taxon>
    </lineage>
</organism>
<keyword evidence="1" id="KW-1133">Transmembrane helix</keyword>
<feature type="transmembrane region" description="Helical" evidence="1">
    <location>
        <begin position="205"/>
        <end position="223"/>
    </location>
</feature>
<dbReference type="Proteomes" id="UP001069145">
    <property type="component" value="Unassembled WGS sequence"/>
</dbReference>
<evidence type="ECO:0000256" key="1">
    <source>
        <dbReference type="SAM" id="Phobius"/>
    </source>
</evidence>
<reference evidence="2" key="2">
    <citation type="submission" date="2022-09" db="EMBL/GenBank/DDBJ databases">
        <title>Aerococcus urinae taxonomy study.</title>
        <authorList>
            <person name="Christensen J."/>
            <person name="Senneby E."/>
        </authorList>
    </citation>
    <scope>NUCLEOTIDE SEQUENCE</scope>
    <source>
        <strain evidence="2">NLD-066-U95</strain>
    </source>
</reference>
<protein>
    <submittedName>
        <fullName evidence="3">Uncharacterized protein</fullName>
    </submittedName>
</protein>
<feature type="transmembrane region" description="Helical" evidence="1">
    <location>
        <begin position="145"/>
        <end position="169"/>
    </location>
</feature>
<dbReference type="Proteomes" id="UP000594771">
    <property type="component" value="Chromosome"/>
</dbReference>
<dbReference type="EMBL" id="CP065662">
    <property type="protein sequence ID" value="QPS01216.1"/>
    <property type="molecule type" value="Genomic_DNA"/>
</dbReference>
<name>A0A0X8FDV7_9LACT</name>